<dbReference type="SUPFAM" id="SSF158702">
    <property type="entry name" value="Sec63 N-terminal domain-like"/>
    <property type="match status" value="2"/>
</dbReference>
<organism evidence="7 8">
    <name type="scientific">Schistosoma mekongi</name>
    <name type="common">Parasitic worm</name>
    <dbReference type="NCBI Taxonomy" id="38744"/>
    <lineage>
        <taxon>Eukaryota</taxon>
        <taxon>Metazoa</taxon>
        <taxon>Spiralia</taxon>
        <taxon>Lophotrochozoa</taxon>
        <taxon>Platyhelminthes</taxon>
        <taxon>Trematoda</taxon>
        <taxon>Digenea</taxon>
        <taxon>Strigeidida</taxon>
        <taxon>Schistosomatoidea</taxon>
        <taxon>Schistosomatidae</taxon>
        <taxon>Schistosoma</taxon>
    </lineage>
</organism>
<dbReference type="PROSITE" id="PS51192">
    <property type="entry name" value="HELICASE_ATP_BIND_1"/>
    <property type="match status" value="2"/>
</dbReference>
<reference evidence="7" key="1">
    <citation type="submission" date="2022-04" db="EMBL/GenBank/DDBJ databases">
        <authorList>
            <person name="Xu L."/>
            <person name="Lv Z."/>
        </authorList>
    </citation>
    <scope>NUCLEOTIDE SEQUENCE</scope>
    <source>
        <strain evidence="7">LV_2022a</strain>
    </source>
</reference>
<dbReference type="FunFam" id="1.10.10.10:FF:000012">
    <property type="entry name" value="U5 small nuclear ribonucleoprotein helicase"/>
    <property type="match status" value="1"/>
</dbReference>
<dbReference type="FunFam" id="2.60.40.150:FF:000004">
    <property type="entry name" value="RNA helicase, activating signal cointegrator 1"/>
    <property type="match status" value="1"/>
</dbReference>
<name>A0AAE2D1L5_SCHME</name>
<dbReference type="FunFam" id="1.10.3380.10:FF:000002">
    <property type="entry name" value="Activating signal cointegrator 1 complex subunit 3"/>
    <property type="match status" value="1"/>
</dbReference>
<dbReference type="InterPro" id="IPR004179">
    <property type="entry name" value="Sec63-dom"/>
</dbReference>
<evidence type="ECO:0000259" key="5">
    <source>
        <dbReference type="PROSITE" id="PS51192"/>
    </source>
</evidence>
<protein>
    <recommendedName>
        <fullName evidence="9">Activating signal cointegrator 1 complex subunit 3</fullName>
    </recommendedName>
</protein>
<dbReference type="SMART" id="SM00382">
    <property type="entry name" value="AAA"/>
    <property type="match status" value="2"/>
</dbReference>
<dbReference type="Gene3D" id="1.10.10.10">
    <property type="entry name" value="Winged helix-like DNA-binding domain superfamily/Winged helix DNA-binding domain"/>
    <property type="match status" value="2"/>
</dbReference>
<feature type="domain" description="Helicase ATP-binding" evidence="5">
    <location>
        <begin position="542"/>
        <end position="726"/>
    </location>
</feature>
<dbReference type="InterPro" id="IPR050474">
    <property type="entry name" value="Hel308_SKI2-like"/>
</dbReference>
<dbReference type="FunFam" id="3.40.50.300:FF:000102">
    <property type="entry name" value="RNA helicase, activating signal cointegrator 1"/>
    <property type="match status" value="1"/>
</dbReference>
<dbReference type="CDD" id="cd18795">
    <property type="entry name" value="SF2_C_Ski2"/>
    <property type="match status" value="2"/>
</dbReference>
<dbReference type="InterPro" id="IPR035892">
    <property type="entry name" value="C2_domain_sf"/>
</dbReference>
<dbReference type="Pfam" id="PF23445">
    <property type="entry name" value="WHD_SNRNP200"/>
    <property type="match status" value="2"/>
</dbReference>
<comment type="caution">
    <text evidence="7">The sequence shown here is derived from an EMBL/GenBank/DDBJ whole genome shotgun (WGS) entry which is preliminary data.</text>
</comment>
<dbReference type="SMART" id="SM00487">
    <property type="entry name" value="DEXDc"/>
    <property type="match status" value="2"/>
</dbReference>
<dbReference type="InterPro" id="IPR014756">
    <property type="entry name" value="Ig_E-set"/>
</dbReference>
<dbReference type="FunFam" id="3.40.50.300:FF:000062">
    <property type="entry name" value="U5 small nuclear ribonucleoprotein helicase"/>
    <property type="match status" value="1"/>
</dbReference>
<keyword evidence="1" id="KW-0547">Nucleotide-binding</keyword>
<evidence type="ECO:0000256" key="4">
    <source>
        <dbReference type="ARBA" id="ARBA00022840"/>
    </source>
</evidence>
<dbReference type="Gene3D" id="2.60.40.150">
    <property type="entry name" value="C2 domain"/>
    <property type="match status" value="2"/>
</dbReference>
<dbReference type="InterPro" id="IPR003593">
    <property type="entry name" value="AAA+_ATPase"/>
</dbReference>
<dbReference type="GO" id="GO:0004386">
    <property type="term" value="F:helicase activity"/>
    <property type="evidence" value="ECO:0007669"/>
    <property type="project" value="UniProtKB-KW"/>
</dbReference>
<dbReference type="PANTHER" id="PTHR47961:SF13">
    <property type="entry name" value="ACTIVATING SIGNAL COINTEGRATOR 1 COMPLEX SUBUNIT 3"/>
    <property type="match status" value="1"/>
</dbReference>
<dbReference type="FunFam" id="3.40.50.300:FF:000231">
    <property type="entry name" value="Activating signal cointegrator 1 complex subunit 3"/>
    <property type="match status" value="1"/>
</dbReference>
<dbReference type="FunFam" id="1.10.10.10:FF:000024">
    <property type="entry name" value="U5 small nuclear ribonucleoprotein helicase"/>
    <property type="match status" value="1"/>
</dbReference>
<dbReference type="PANTHER" id="PTHR47961">
    <property type="entry name" value="DNA POLYMERASE THETA, PUTATIVE (AFU_ORTHOLOGUE AFUA_1G05260)-RELATED"/>
    <property type="match status" value="1"/>
</dbReference>
<dbReference type="EMBL" id="JALJAT010000007">
    <property type="protein sequence ID" value="KAK4468038.1"/>
    <property type="molecule type" value="Genomic_DNA"/>
</dbReference>
<dbReference type="InterPro" id="IPR011545">
    <property type="entry name" value="DEAD/DEAH_box_helicase_dom"/>
</dbReference>
<dbReference type="GO" id="GO:0005524">
    <property type="term" value="F:ATP binding"/>
    <property type="evidence" value="ECO:0007669"/>
    <property type="project" value="UniProtKB-KW"/>
</dbReference>
<evidence type="ECO:0000313" key="7">
    <source>
        <dbReference type="EMBL" id="KAK4468038.1"/>
    </source>
</evidence>
<evidence type="ECO:0000313" key="8">
    <source>
        <dbReference type="Proteomes" id="UP001292079"/>
    </source>
</evidence>
<dbReference type="GO" id="GO:0003676">
    <property type="term" value="F:nucleic acid binding"/>
    <property type="evidence" value="ECO:0007669"/>
    <property type="project" value="InterPro"/>
</dbReference>
<evidence type="ECO:0000256" key="2">
    <source>
        <dbReference type="ARBA" id="ARBA00022801"/>
    </source>
</evidence>
<dbReference type="InterPro" id="IPR014001">
    <property type="entry name" value="Helicase_ATP-bd"/>
</dbReference>
<sequence>MVNIASGNTSSESDFFAQSCSSRDVCERRNYADIKCIKGKSLREKFHELLPPNSTISLKAELDNRIDRFRESCLQLVGKDSVNIRELGTSAMFILLGDMGEQLLELSNRGVSVMDIPRHCSVKSLKPKILNKIGGSGADNIDIAWADVCKCLGGILTFHPFKTSTHDEFSQLFRHCRVVYQNDELIMKSSSNTQKHKKTVTKNISNRKSLTFHVVEEKSMNEKESNGFCEAEVTDPLRLGLHVKVCKIDPLSKPPTSVWALNVSQPYGNAKMTDKENVLTCINKIESEILINLDALPLLLLALPPHYKRLVLSNLTQQLSCKAKQLDISKEQFIQLVFEILTSSKSNDKVQEELFELIGLDCVDVIFDLVNRRTEWTNVYFTVEESEKPNSTNQSEQIKNEDQNVNVSLIERLLTDPVSASNTRQARIEENALKTMERLRQALNSQSSLGSQLNNEFPHVYDASAQLRKTTNIIDTSKLLLPENVKYQQLALCDQVDFPLSTKPPEDLLNVKRVKISSLDDIGQMVFLGMKELNLIQSVVYPLAYHTSENLLISAPTGAGKTNVALLTIVQLLRTYMKEDNVLDLKAFKIVYLAPMKALAAEMADTFSKRLSPLGVRVRECTGDTQLSKQEILETQMLVSTPEKWDVISRKGTGDANLVKLVKLLIIDEVHLLHEDRGAVIEALVARTLRQVESSQTMIRLVGLSATLPNYIDVARFLCVNLQRGLFYFDSRFRPVPLAMSFIGIRGSNRKIQDLNMSTICYEKVLEQVKQGEQVMVFVHARGDTFRTARALRTSAQQLGHMMYFRNDDSSAMKTCLKKIQKSSDSAIKDLVPDGFACHHAGMLRVDRSLVEKLFAEGYIRVLVCTATLAWGVNLPAHAVIIKGTRVYKAEKSDFVNLDILDVLQIFGRAGRPQFDTHGQATLITSHDSLAHYLRFITNQGPIESSLLTNLHDHLNAEIALGTVSNIDEAVTWLSYTYLFIRLRQNPLHYGLTTAVLERDPDLVEFLGRVVRTCATDLDCAEMVRYEPATGQLASTDRGRTASLYYIRFATAAMVKDTLEPTMMIPQIFTMLSEASEFASMKVREEEGTELLDIKNNACHLPIQQAGTVDTDVVAKVNALLQGYISRHMPSCHSLSSDMNFVQQNAGRLVRYLFEISLRQGWSHCASVTLTLAKMFEQRLWDGQSPLWQFVESGKQRLIQRVEELHFSVDRIREIDVNELAYLFHYQGKEGAKEIRRLAFTVPKIQVEVESQPITRTILRVKLTLEPDFVWSNQIHGIQHSYWVWIEDPDQGVIFHSEYWTLTKRVYNSRTPQVLNFTIPLYEPYPCQYFVRVLSDCWLGVDSTYPVTLKRLILPCSDPPHTDLLRLQPLPVTALKNPNYELLYNFTHFNPIQTQLFHTLYHQNVNVLLGAPTGSGKTVAAELAIFRVFNESPKQKCVYIAPLKALVRERIDDWNIRIGQKLKKRVVELTGDITPDIQQLLRSDLIVTTPEKWDGISRSWQHRSYVRQVALIVIDEIHLLGEERGPVLEVLVSRANYIANQLGQSVRIIGLSTALANAPDLAAWLHVPFTMTSISEVATLSNTSYGLTGRGLFNFRPSVRPVPLEVHIQGFPGRHYCPRMATMNRPIFQAIRSHSPNKPVLIFVSSRRQTRLTALDLINHVAASDNSKCWLHMKPEEMESICENIQEANLRLILTFGIGLHHAGLQSKDRSLVEELFVNQKIQILIATSTLAWGVNFPAHLVIVKGTEYYDGKTKTYVDYPITDVLQMMGRAGRPQFDNQGKAVIMVQNSKKTFYKRFLYEPFPVESYLLQVLPDHLNAEIVAGTITTMQEALDYLTWTFFFRRLYSNPCYYGLEDCQPNSVNNFLSNLITTACDQLIDSKCLLYDQNNSGHYLLVPTTLGRLASYYYLSHLTMKLFTTTIQSTSSIHDLLRILSNAHEYFLLPVRHNEDEINRLLSNELPLPPIGPMDSPHTKTHLLFQAHFSRVKEFPIIDYRTDTQSILDQAFRILHAMLDVSAECGWLRTCLNCIILMQMITQGLWVEEYGSSLLQLPKITSEYLDYFKCDRNTNISTLPELIDNVISSPNLLDSMLRGYVQADVISLVKQTVRRLPLIEIRSSLVGPDPSISSSSPSQSVRGFTINQIGQSSNCLDVYSETEYLLRIELLRSSIDQTSGNKPVITGSLIKTKSYEGWFLLLGNCEVNINHGGELLALKRVPPKSITVLKKDSLIKGKQHFINLMVKFPSSITLMHTNSVDSDNPIEVKQRYQLTLFLMSDTYLGLDQQIELFFDVICKRPVEVVDDDDEDNDDDDDNCIDAEL</sequence>
<dbReference type="SMART" id="SM00973">
    <property type="entry name" value="Sec63"/>
    <property type="match status" value="2"/>
</dbReference>
<dbReference type="GO" id="GO:0032991">
    <property type="term" value="C:protein-containing complex"/>
    <property type="evidence" value="ECO:0007669"/>
    <property type="project" value="UniProtKB-ARBA"/>
</dbReference>
<dbReference type="SMART" id="SM00490">
    <property type="entry name" value="HELICc"/>
    <property type="match status" value="2"/>
</dbReference>
<keyword evidence="8" id="KW-1185">Reference proteome</keyword>
<feature type="domain" description="Helicase C-terminal" evidence="6">
    <location>
        <begin position="761"/>
        <end position="959"/>
    </location>
</feature>
<evidence type="ECO:0000256" key="1">
    <source>
        <dbReference type="ARBA" id="ARBA00022741"/>
    </source>
</evidence>
<dbReference type="InterPro" id="IPR036390">
    <property type="entry name" value="WH_DNA-bd_sf"/>
</dbReference>
<keyword evidence="3" id="KW-0347">Helicase</keyword>
<dbReference type="InterPro" id="IPR027417">
    <property type="entry name" value="P-loop_NTPase"/>
</dbReference>
<keyword evidence="4" id="KW-0067">ATP-binding</keyword>
<feature type="domain" description="Helicase ATP-binding" evidence="5">
    <location>
        <begin position="1398"/>
        <end position="1573"/>
    </location>
</feature>
<dbReference type="Proteomes" id="UP001292079">
    <property type="component" value="Unassembled WGS sequence"/>
</dbReference>
<dbReference type="InterPro" id="IPR057842">
    <property type="entry name" value="WH_MER3"/>
</dbReference>
<dbReference type="Pfam" id="PF00271">
    <property type="entry name" value="Helicase_C"/>
    <property type="match status" value="2"/>
</dbReference>
<dbReference type="InterPro" id="IPR001650">
    <property type="entry name" value="Helicase_C-like"/>
</dbReference>
<evidence type="ECO:0008006" key="9">
    <source>
        <dbReference type="Google" id="ProtNLM"/>
    </source>
</evidence>
<dbReference type="Gene3D" id="1.10.3380.10">
    <property type="entry name" value="Sec63 N-terminal domain-like domain"/>
    <property type="match status" value="2"/>
</dbReference>
<dbReference type="Gene3D" id="3.40.50.300">
    <property type="entry name" value="P-loop containing nucleotide triphosphate hydrolases"/>
    <property type="match status" value="4"/>
</dbReference>
<evidence type="ECO:0000259" key="6">
    <source>
        <dbReference type="PROSITE" id="PS51194"/>
    </source>
</evidence>
<dbReference type="GO" id="GO:0016787">
    <property type="term" value="F:hydrolase activity"/>
    <property type="evidence" value="ECO:0007669"/>
    <property type="project" value="UniProtKB-KW"/>
</dbReference>
<dbReference type="SUPFAM" id="SSF81296">
    <property type="entry name" value="E set domains"/>
    <property type="match status" value="1"/>
</dbReference>
<dbReference type="SUPFAM" id="SSF52540">
    <property type="entry name" value="P-loop containing nucleoside triphosphate hydrolases"/>
    <property type="match status" value="4"/>
</dbReference>
<dbReference type="PIRSF" id="PIRSF039073">
    <property type="entry name" value="BRR2"/>
    <property type="match status" value="1"/>
</dbReference>
<dbReference type="Pfam" id="PF00270">
    <property type="entry name" value="DEAD"/>
    <property type="match status" value="2"/>
</dbReference>
<evidence type="ECO:0000256" key="3">
    <source>
        <dbReference type="ARBA" id="ARBA00022806"/>
    </source>
</evidence>
<keyword evidence="2" id="KW-0378">Hydrolase</keyword>
<dbReference type="FunFam" id="3.40.50.300:FF:000198">
    <property type="entry name" value="Activating signal cointegrator 1 complex subunit"/>
    <property type="match status" value="1"/>
</dbReference>
<gene>
    <name evidence="7" type="ORF">MN116_008215</name>
</gene>
<feature type="domain" description="Helicase C-terminal" evidence="6">
    <location>
        <begin position="1626"/>
        <end position="1833"/>
    </location>
</feature>
<dbReference type="PROSITE" id="PS51194">
    <property type="entry name" value="HELICASE_CTER"/>
    <property type="match status" value="2"/>
</dbReference>
<dbReference type="Pfam" id="PF02889">
    <property type="entry name" value="Sec63"/>
    <property type="match status" value="2"/>
</dbReference>
<dbReference type="SUPFAM" id="SSF46785">
    <property type="entry name" value="Winged helix' DNA-binding domain"/>
    <property type="match status" value="2"/>
</dbReference>
<dbReference type="InterPro" id="IPR036388">
    <property type="entry name" value="WH-like_DNA-bd_sf"/>
</dbReference>
<accession>A0AAE2D1L5</accession>
<reference evidence="7" key="2">
    <citation type="journal article" date="2023" name="Infect Dis Poverty">
        <title>Chromosome-scale genome of the human blood fluke Schistosoma mekongi and its implications for public health.</title>
        <authorList>
            <person name="Zhou M."/>
            <person name="Xu L."/>
            <person name="Xu D."/>
            <person name="Chen W."/>
            <person name="Khan J."/>
            <person name="Hu Y."/>
            <person name="Huang H."/>
            <person name="Wei H."/>
            <person name="Zhang Y."/>
            <person name="Chusongsang P."/>
            <person name="Tanasarnprasert K."/>
            <person name="Hu X."/>
            <person name="Limpanont Y."/>
            <person name="Lv Z."/>
        </authorList>
    </citation>
    <scope>NUCLEOTIDE SEQUENCE</scope>
    <source>
        <strain evidence="7">LV_2022a</strain>
    </source>
</reference>
<proteinExistence type="predicted"/>